<feature type="region of interest" description="Disordered" evidence="6">
    <location>
        <begin position="1"/>
        <end position="20"/>
    </location>
</feature>
<comment type="similarity">
    <text evidence="2">Belongs to the bHLH protein family.</text>
</comment>
<name>A0A426XC58_ENSVE</name>
<evidence type="ECO:0000256" key="5">
    <source>
        <dbReference type="ARBA" id="ARBA00023242"/>
    </source>
</evidence>
<dbReference type="PANTHER" id="PTHR16223">
    <property type="entry name" value="TRANSCRIPTION FACTOR BHLH83-RELATED"/>
    <property type="match status" value="1"/>
</dbReference>
<comment type="subcellular location">
    <subcellularLocation>
        <location evidence="1">Nucleus</location>
    </subcellularLocation>
</comment>
<dbReference type="InterPro" id="IPR045239">
    <property type="entry name" value="bHLH95_bHLH"/>
</dbReference>
<comment type="caution">
    <text evidence="8">The sequence shown here is derived from an EMBL/GenBank/DDBJ whole genome shotgun (WGS) entry which is preliminary data.</text>
</comment>
<dbReference type="CDD" id="cd11393">
    <property type="entry name" value="bHLH_AtbHLH_like"/>
    <property type="match status" value="1"/>
</dbReference>
<dbReference type="Pfam" id="PF00010">
    <property type="entry name" value="HLH"/>
    <property type="match status" value="1"/>
</dbReference>
<accession>A0A426XC58</accession>
<organism evidence="8 9">
    <name type="scientific">Ensete ventricosum</name>
    <name type="common">Abyssinian banana</name>
    <name type="synonym">Musa ensete</name>
    <dbReference type="NCBI Taxonomy" id="4639"/>
    <lineage>
        <taxon>Eukaryota</taxon>
        <taxon>Viridiplantae</taxon>
        <taxon>Streptophyta</taxon>
        <taxon>Embryophyta</taxon>
        <taxon>Tracheophyta</taxon>
        <taxon>Spermatophyta</taxon>
        <taxon>Magnoliopsida</taxon>
        <taxon>Liliopsida</taxon>
        <taxon>Zingiberales</taxon>
        <taxon>Musaceae</taxon>
        <taxon>Ensete</taxon>
    </lineage>
</organism>
<dbReference type="GO" id="GO:0000978">
    <property type="term" value="F:RNA polymerase II cis-regulatory region sequence-specific DNA binding"/>
    <property type="evidence" value="ECO:0007669"/>
    <property type="project" value="TreeGrafter"/>
</dbReference>
<proteinExistence type="inferred from homology"/>
<evidence type="ECO:0000256" key="4">
    <source>
        <dbReference type="ARBA" id="ARBA00023163"/>
    </source>
</evidence>
<dbReference type="GO" id="GO:0000981">
    <property type="term" value="F:DNA-binding transcription factor activity, RNA polymerase II-specific"/>
    <property type="evidence" value="ECO:0007669"/>
    <property type="project" value="TreeGrafter"/>
</dbReference>
<evidence type="ECO:0000259" key="7">
    <source>
        <dbReference type="PROSITE" id="PS50888"/>
    </source>
</evidence>
<evidence type="ECO:0000313" key="8">
    <source>
        <dbReference type="EMBL" id="RRT37063.1"/>
    </source>
</evidence>
<dbReference type="SMART" id="SM00353">
    <property type="entry name" value="HLH"/>
    <property type="match status" value="1"/>
</dbReference>
<dbReference type="Proteomes" id="UP000287651">
    <property type="component" value="Unassembled WGS sequence"/>
</dbReference>
<dbReference type="InterPro" id="IPR036638">
    <property type="entry name" value="HLH_DNA-bd_sf"/>
</dbReference>
<keyword evidence="4" id="KW-0804">Transcription</keyword>
<dbReference type="PANTHER" id="PTHR16223:SF177">
    <property type="entry name" value="TRANSCRIPTION FACTOR BHLH129"/>
    <property type="match status" value="1"/>
</dbReference>
<feature type="region of interest" description="Disordered" evidence="6">
    <location>
        <begin position="48"/>
        <end position="72"/>
    </location>
</feature>
<reference evidence="8 9" key="1">
    <citation type="journal article" date="2014" name="Agronomy (Basel)">
        <title>A Draft Genome Sequence for Ensete ventricosum, the Drought-Tolerant Tree Against Hunger.</title>
        <authorList>
            <person name="Harrison J."/>
            <person name="Moore K.A."/>
            <person name="Paszkiewicz K."/>
            <person name="Jones T."/>
            <person name="Grant M."/>
            <person name="Ambacheew D."/>
            <person name="Muzemil S."/>
            <person name="Studholme D.J."/>
        </authorList>
    </citation>
    <scope>NUCLEOTIDE SEQUENCE [LARGE SCALE GENOMIC DNA]</scope>
</reference>
<dbReference type="Gene3D" id="4.10.280.10">
    <property type="entry name" value="Helix-loop-helix DNA-binding domain"/>
    <property type="match status" value="1"/>
</dbReference>
<sequence length="124" mass="14146">MSIPEIGEDVNCDSSSDEATAHVEQSFISGNFQLTSWDDSNSIMFSAPRKRTRDDNEDMLTSLSNTDSQERRTRISKRLQKLHNLVPSMDKLFDVLQQTSTSDMLELAIQYIKELQSQVQVCLQ</sequence>
<evidence type="ECO:0000256" key="6">
    <source>
        <dbReference type="SAM" id="MobiDB-lite"/>
    </source>
</evidence>
<dbReference type="AlphaFoldDB" id="A0A426XC58"/>
<keyword evidence="5" id="KW-0539">Nucleus</keyword>
<dbReference type="GO" id="GO:0005634">
    <property type="term" value="C:nucleus"/>
    <property type="evidence" value="ECO:0007669"/>
    <property type="project" value="UniProtKB-SubCell"/>
</dbReference>
<dbReference type="GO" id="GO:0046983">
    <property type="term" value="F:protein dimerization activity"/>
    <property type="evidence" value="ECO:0007669"/>
    <property type="project" value="InterPro"/>
</dbReference>
<dbReference type="PROSITE" id="PS50888">
    <property type="entry name" value="BHLH"/>
    <property type="match status" value="1"/>
</dbReference>
<protein>
    <recommendedName>
        <fullName evidence="7">BHLH domain-containing protein</fullName>
    </recommendedName>
</protein>
<dbReference type="EMBL" id="AMZH03022740">
    <property type="protein sequence ID" value="RRT37063.1"/>
    <property type="molecule type" value="Genomic_DNA"/>
</dbReference>
<evidence type="ECO:0000313" key="9">
    <source>
        <dbReference type="Proteomes" id="UP000287651"/>
    </source>
</evidence>
<evidence type="ECO:0000256" key="1">
    <source>
        <dbReference type="ARBA" id="ARBA00004123"/>
    </source>
</evidence>
<keyword evidence="3" id="KW-0805">Transcription regulation</keyword>
<dbReference type="InterPro" id="IPR045843">
    <property type="entry name" value="IND-like"/>
</dbReference>
<gene>
    <name evidence="8" type="ORF">B296_00055773</name>
</gene>
<evidence type="ECO:0000256" key="2">
    <source>
        <dbReference type="ARBA" id="ARBA00005510"/>
    </source>
</evidence>
<feature type="domain" description="BHLH" evidence="7">
    <location>
        <begin position="59"/>
        <end position="115"/>
    </location>
</feature>
<feature type="compositionally biased region" description="Acidic residues" evidence="6">
    <location>
        <begin position="1"/>
        <end position="11"/>
    </location>
</feature>
<dbReference type="InterPro" id="IPR011598">
    <property type="entry name" value="bHLH_dom"/>
</dbReference>
<evidence type="ECO:0000256" key="3">
    <source>
        <dbReference type="ARBA" id="ARBA00023015"/>
    </source>
</evidence>
<dbReference type="SUPFAM" id="SSF47459">
    <property type="entry name" value="HLH, helix-loop-helix DNA-binding domain"/>
    <property type="match status" value="1"/>
</dbReference>